<name>A0A0G3GRT5_9CORY</name>
<evidence type="ECO:0000313" key="2">
    <source>
        <dbReference type="Proteomes" id="UP000035368"/>
    </source>
</evidence>
<evidence type="ECO:0000313" key="1">
    <source>
        <dbReference type="EMBL" id="AKK03834.1"/>
    </source>
</evidence>
<reference evidence="1 2" key="1">
    <citation type="submission" date="2015-05" db="EMBL/GenBank/DDBJ databases">
        <title>Complete genome sequence of Corynebacterium epidermidicanis DSM 45586, isolated from the skin of a dog suffering from pruritus.</title>
        <authorList>
            <person name="Ruckert C."/>
            <person name="Albersmeier A."/>
            <person name="Winkler A."/>
            <person name="Tauch A."/>
        </authorList>
    </citation>
    <scope>NUCLEOTIDE SEQUENCE [LARGE SCALE GENOMIC DNA]</scope>
    <source>
        <strain evidence="1 2">DSM 45586</strain>
    </source>
</reference>
<gene>
    <name evidence="1" type="ORF">CEPID_09970</name>
</gene>
<accession>A0A0G3GRT5</accession>
<dbReference type="PATRIC" id="fig|1050174.4.peg.2012"/>
<dbReference type="STRING" id="1050174.CEPID_09970"/>
<organism evidence="1 2">
    <name type="scientific">Corynebacterium epidermidicanis</name>
    <dbReference type="NCBI Taxonomy" id="1050174"/>
    <lineage>
        <taxon>Bacteria</taxon>
        <taxon>Bacillati</taxon>
        <taxon>Actinomycetota</taxon>
        <taxon>Actinomycetes</taxon>
        <taxon>Mycobacteriales</taxon>
        <taxon>Corynebacteriaceae</taxon>
        <taxon>Corynebacterium</taxon>
    </lineage>
</organism>
<dbReference type="EMBL" id="CP011541">
    <property type="protein sequence ID" value="AKK03834.1"/>
    <property type="molecule type" value="Genomic_DNA"/>
</dbReference>
<dbReference type="Proteomes" id="UP000035368">
    <property type="component" value="Chromosome"/>
</dbReference>
<proteinExistence type="predicted"/>
<protein>
    <submittedName>
        <fullName evidence="1">Uncharacterized protein</fullName>
    </submittedName>
</protein>
<dbReference type="KEGG" id="cei:CEPID_09970"/>
<sequence>MHQAQPRLNASTMTVLILLHCGRLFDATSPIPVKLYIQGESYL</sequence>
<dbReference type="AlphaFoldDB" id="A0A0G3GRT5"/>
<keyword evidence="2" id="KW-1185">Reference proteome</keyword>